<evidence type="ECO:0000313" key="1">
    <source>
        <dbReference type="EMBL" id="MBY8882814.1"/>
    </source>
</evidence>
<organism evidence="1 2">
    <name type="scientific">Actinacidiphila acidipaludis</name>
    <dbReference type="NCBI Taxonomy" id="2873382"/>
    <lineage>
        <taxon>Bacteria</taxon>
        <taxon>Bacillati</taxon>
        <taxon>Actinomycetota</taxon>
        <taxon>Actinomycetes</taxon>
        <taxon>Kitasatosporales</taxon>
        <taxon>Streptomycetaceae</taxon>
        <taxon>Actinacidiphila</taxon>
    </lineage>
</organism>
<dbReference type="Proteomes" id="UP000778578">
    <property type="component" value="Unassembled WGS sequence"/>
</dbReference>
<keyword evidence="2" id="KW-1185">Reference proteome</keyword>
<sequence>MEEAGNTEDARRYTESLLVVLAEGRTRVVQLLAETPAEWAVSEAGAYQRGMNRAREARLQFCFHCQGGPTCGGRSTRRNRWSA</sequence>
<proteinExistence type="predicted"/>
<dbReference type="EMBL" id="JAINZZ010000088">
    <property type="protein sequence ID" value="MBY8882814.1"/>
    <property type="molecule type" value="Genomic_DNA"/>
</dbReference>
<dbReference type="RefSeq" id="WP_222969433.1">
    <property type="nucleotide sequence ID" value="NZ_JAINZZ010000088.1"/>
</dbReference>
<name>A0ABS7QJF2_9ACTN</name>
<evidence type="ECO:0000313" key="2">
    <source>
        <dbReference type="Proteomes" id="UP000778578"/>
    </source>
</evidence>
<reference evidence="1 2" key="1">
    <citation type="submission" date="2021-08" db="EMBL/GenBank/DDBJ databases">
        <title>WGS of actinomycetes from Thailand.</title>
        <authorList>
            <person name="Thawai C."/>
        </authorList>
    </citation>
    <scope>NUCLEOTIDE SEQUENCE [LARGE SCALE GENOMIC DNA]</scope>
    <source>
        <strain evidence="1 2">PLK6-54</strain>
    </source>
</reference>
<accession>A0ABS7QJF2</accession>
<protein>
    <submittedName>
        <fullName evidence="1">Uncharacterized protein</fullName>
    </submittedName>
</protein>
<comment type="caution">
    <text evidence="1">The sequence shown here is derived from an EMBL/GenBank/DDBJ whole genome shotgun (WGS) entry which is preliminary data.</text>
</comment>
<gene>
    <name evidence="1" type="ORF">K7862_35040</name>
</gene>